<feature type="domain" description="ATPase AAA-type core" evidence="3">
    <location>
        <begin position="50"/>
        <end position="197"/>
    </location>
</feature>
<dbReference type="EMBL" id="CP028324">
    <property type="protein sequence ID" value="AVR97831.1"/>
    <property type="molecule type" value="Genomic_DNA"/>
</dbReference>
<evidence type="ECO:0000313" key="4">
    <source>
        <dbReference type="EMBL" id="AVR97831.1"/>
    </source>
</evidence>
<proteinExistence type="predicted"/>
<organism evidence="4 5">
    <name type="scientific">Pseudoduganella armeniaca</name>
    <dbReference type="NCBI Taxonomy" id="2072590"/>
    <lineage>
        <taxon>Bacteria</taxon>
        <taxon>Pseudomonadati</taxon>
        <taxon>Pseudomonadota</taxon>
        <taxon>Betaproteobacteria</taxon>
        <taxon>Burkholderiales</taxon>
        <taxon>Oxalobacteraceae</taxon>
        <taxon>Telluria group</taxon>
        <taxon>Pseudoduganella</taxon>
    </lineage>
</organism>
<keyword evidence="1" id="KW-0547">Nucleotide-binding</keyword>
<keyword evidence="2" id="KW-0067">ATP-binding</keyword>
<keyword evidence="5" id="KW-1185">Reference proteome</keyword>
<dbReference type="InterPro" id="IPR003959">
    <property type="entry name" value="ATPase_AAA_core"/>
</dbReference>
<dbReference type="SUPFAM" id="SSF52540">
    <property type="entry name" value="P-loop containing nucleoside triphosphate hydrolases"/>
    <property type="match status" value="1"/>
</dbReference>
<dbReference type="InterPro" id="IPR050130">
    <property type="entry name" value="ClpA_ClpB"/>
</dbReference>
<dbReference type="GO" id="GO:0005737">
    <property type="term" value="C:cytoplasm"/>
    <property type="evidence" value="ECO:0007669"/>
    <property type="project" value="TreeGrafter"/>
</dbReference>
<evidence type="ECO:0000313" key="5">
    <source>
        <dbReference type="Proteomes" id="UP000240505"/>
    </source>
</evidence>
<dbReference type="AlphaFoldDB" id="A0A2R4CDW3"/>
<dbReference type="RefSeq" id="WP_107143171.1">
    <property type="nucleotide sequence ID" value="NZ_CP028324.1"/>
</dbReference>
<dbReference type="Pfam" id="PF07724">
    <property type="entry name" value="AAA_2"/>
    <property type="match status" value="1"/>
</dbReference>
<dbReference type="GO" id="GO:0034605">
    <property type="term" value="P:cellular response to heat"/>
    <property type="evidence" value="ECO:0007669"/>
    <property type="project" value="TreeGrafter"/>
</dbReference>
<protein>
    <recommendedName>
        <fullName evidence="3">ATPase AAA-type core domain-containing protein</fullName>
    </recommendedName>
</protein>
<evidence type="ECO:0000256" key="1">
    <source>
        <dbReference type="ARBA" id="ARBA00022741"/>
    </source>
</evidence>
<evidence type="ECO:0000259" key="3">
    <source>
        <dbReference type="Pfam" id="PF07724"/>
    </source>
</evidence>
<dbReference type="KEGG" id="masz:C9I28_20970"/>
<dbReference type="GO" id="GO:0016887">
    <property type="term" value="F:ATP hydrolysis activity"/>
    <property type="evidence" value="ECO:0007669"/>
    <property type="project" value="InterPro"/>
</dbReference>
<dbReference type="PANTHER" id="PTHR11638">
    <property type="entry name" value="ATP-DEPENDENT CLP PROTEASE"/>
    <property type="match status" value="1"/>
</dbReference>
<sequence length="217" mass="23264">MMSLATTIPHDLHLRLHDRVPGQLHAIATVTQRLRAARVGRGDPDGPLAAGLFVGPGEAGRTRTALALAELVYGGAHALIAVDMAACTRQHEVEALRQVLADLLRRDPRRVLLLDRLERAHPSAVTLLRQVLAHGTLDGADAGQAIVMATTDIGLQTIAQACRGRAGAALPAPLELELLIRPALARQFGTALLDRLQLVPFYPVDCPRAMPQRLRAA</sequence>
<dbReference type="GO" id="GO:0005524">
    <property type="term" value="F:ATP binding"/>
    <property type="evidence" value="ECO:0007669"/>
    <property type="project" value="UniProtKB-KW"/>
</dbReference>
<accession>A0A2R4CDW3</accession>
<dbReference type="InterPro" id="IPR027417">
    <property type="entry name" value="P-loop_NTPase"/>
</dbReference>
<gene>
    <name evidence="4" type="ORF">C9I28_20970</name>
</gene>
<name>A0A2R4CDW3_9BURK</name>
<dbReference type="OrthoDB" id="9803641at2"/>
<dbReference type="Proteomes" id="UP000240505">
    <property type="component" value="Chromosome"/>
</dbReference>
<evidence type="ECO:0000256" key="2">
    <source>
        <dbReference type="ARBA" id="ARBA00022840"/>
    </source>
</evidence>
<reference evidence="4 5" key="1">
    <citation type="submission" date="2018-03" db="EMBL/GenBank/DDBJ databases">
        <title>Massilia armeniaca sp. nov., isolated from desert soil.</title>
        <authorList>
            <person name="Huang H."/>
            <person name="Ren M."/>
        </authorList>
    </citation>
    <scope>NUCLEOTIDE SEQUENCE [LARGE SCALE GENOMIC DNA]</scope>
    <source>
        <strain evidence="4 5">ZMN-3</strain>
    </source>
</reference>
<dbReference type="PANTHER" id="PTHR11638:SF18">
    <property type="entry name" value="HEAT SHOCK PROTEIN 104"/>
    <property type="match status" value="1"/>
</dbReference>
<dbReference type="Gene3D" id="3.40.50.300">
    <property type="entry name" value="P-loop containing nucleotide triphosphate hydrolases"/>
    <property type="match status" value="1"/>
</dbReference>